<name>A0A2G9YBP1_9BACT</name>
<feature type="domain" description="Type II methyltransferase M.TaqI-like" evidence="6">
    <location>
        <begin position="414"/>
        <end position="591"/>
    </location>
</feature>
<dbReference type="PANTHER" id="PTHR33841:SF1">
    <property type="entry name" value="DNA METHYLTRANSFERASE A"/>
    <property type="match status" value="1"/>
</dbReference>
<dbReference type="Proteomes" id="UP000230392">
    <property type="component" value="Unassembled WGS sequence"/>
</dbReference>
<evidence type="ECO:0000256" key="2">
    <source>
        <dbReference type="ARBA" id="ARBA00022603"/>
    </source>
</evidence>
<evidence type="ECO:0000313" key="7">
    <source>
        <dbReference type="EMBL" id="PIP16640.1"/>
    </source>
</evidence>
<evidence type="ECO:0000313" key="8">
    <source>
        <dbReference type="Proteomes" id="UP000230392"/>
    </source>
</evidence>
<proteinExistence type="predicted"/>
<dbReference type="GO" id="GO:0006304">
    <property type="term" value="P:DNA modification"/>
    <property type="evidence" value="ECO:0007669"/>
    <property type="project" value="InterPro"/>
</dbReference>
<dbReference type="InterPro" id="IPR029063">
    <property type="entry name" value="SAM-dependent_MTases_sf"/>
</dbReference>
<evidence type="ECO:0000259" key="6">
    <source>
        <dbReference type="Pfam" id="PF07669"/>
    </source>
</evidence>
<comment type="catalytic activity">
    <reaction evidence="5">
        <text>a 2'-deoxyadenosine in DNA + S-adenosyl-L-methionine = an N(6)-methyl-2'-deoxyadenosine in DNA + S-adenosyl-L-homocysteine + H(+)</text>
        <dbReference type="Rhea" id="RHEA:15197"/>
        <dbReference type="Rhea" id="RHEA-COMP:12418"/>
        <dbReference type="Rhea" id="RHEA-COMP:12419"/>
        <dbReference type="ChEBI" id="CHEBI:15378"/>
        <dbReference type="ChEBI" id="CHEBI:57856"/>
        <dbReference type="ChEBI" id="CHEBI:59789"/>
        <dbReference type="ChEBI" id="CHEBI:90615"/>
        <dbReference type="ChEBI" id="CHEBI:90616"/>
        <dbReference type="EC" id="2.1.1.72"/>
    </reaction>
</comment>
<evidence type="ECO:0000256" key="4">
    <source>
        <dbReference type="ARBA" id="ARBA00022691"/>
    </source>
</evidence>
<sequence>MSKFVNPFEVVDHQTEWSAAAIIAEWINQITKEEGLPFGPARVEKRGVDKKRPDCVLYESPSCTKTVLLIEFKKPFYDPFDAELKEAARQKAAKRKPPYFVTSNFKTFILWNTASVNNGEPEENQIRGRFELSRIENLDYIENPSYQLTIQTELKKFLNEFCQFYTGKKKEEKLPLDVLLRYRLSEKVRTLTILYTPVIQEQYQSDKQFRRNLRKWFNEQMWSLPPFPEIYDFEKAARQAAYLLVNKIFFYEVLRAQIGQIPELKIPEDLSTGGQLESELQAKFEHVLRIDYETIYSPDFIDTLTFPNNKEVIRTVIDLITALNRYDWVQLIKEAPDTIGKIFEDLIPAKERHNLGQYFTRTDVVDLILSFCLKNPTTDTVMDPSCGTGTFLVQAYFQKRLLDPTLDHKKVLSSLWGVDIAKFPAHLSTINLALRDLREKDNYPQIFQNDFFELKLGGLVDHPSIDAKEVKRHDGTIQKVPYPRTVDAIVGNPPYTRQEEISEISGKEDAYKENLIQSALKDVRGKQIAKISKRAGIHAYFFIHGFKFLKNGGRFGFIVSNSWMDADYGKDLQKFFLKNYKVVAIIESKIERWFEDA</sequence>
<dbReference type="EMBL" id="PCRF01000046">
    <property type="protein sequence ID" value="PIP16640.1"/>
    <property type="molecule type" value="Genomic_DNA"/>
</dbReference>
<keyword evidence="3" id="KW-0808">Transferase</keyword>
<dbReference type="InterPro" id="IPR002052">
    <property type="entry name" value="DNA_methylase_N6_adenine_CS"/>
</dbReference>
<dbReference type="PROSITE" id="PS00092">
    <property type="entry name" value="N6_MTASE"/>
    <property type="match status" value="1"/>
</dbReference>
<dbReference type="InterPro" id="IPR011639">
    <property type="entry name" value="MethylTrfase_TaqI-like_dom"/>
</dbReference>
<dbReference type="GO" id="GO:0032259">
    <property type="term" value="P:methylation"/>
    <property type="evidence" value="ECO:0007669"/>
    <property type="project" value="UniProtKB-KW"/>
</dbReference>
<gene>
    <name evidence="7" type="ORF">COX46_01075</name>
</gene>
<reference evidence="7 8" key="1">
    <citation type="submission" date="2017-09" db="EMBL/GenBank/DDBJ databases">
        <title>Depth-based differentiation of microbial function through sediment-hosted aquifers and enrichment of novel symbionts in the deep terrestrial subsurface.</title>
        <authorList>
            <person name="Probst A.J."/>
            <person name="Ladd B."/>
            <person name="Jarett J.K."/>
            <person name="Geller-Mcgrath D.E."/>
            <person name="Sieber C.M."/>
            <person name="Emerson J.B."/>
            <person name="Anantharaman K."/>
            <person name="Thomas B.C."/>
            <person name="Malmstrom R."/>
            <person name="Stieglmeier M."/>
            <person name="Klingl A."/>
            <person name="Woyke T."/>
            <person name="Ryan C.M."/>
            <person name="Banfield J.F."/>
        </authorList>
    </citation>
    <scope>NUCLEOTIDE SEQUENCE [LARGE SCALE GENOMIC DNA]</scope>
    <source>
        <strain evidence="7">CG23_combo_of_CG06-09_8_20_14_all_48_7</strain>
    </source>
</reference>
<evidence type="ECO:0000256" key="5">
    <source>
        <dbReference type="ARBA" id="ARBA00047942"/>
    </source>
</evidence>
<comment type="caution">
    <text evidence="7">The sequence shown here is derived from an EMBL/GenBank/DDBJ whole genome shotgun (WGS) entry which is preliminary data.</text>
</comment>
<dbReference type="EC" id="2.1.1.72" evidence="1"/>
<protein>
    <recommendedName>
        <fullName evidence="1">site-specific DNA-methyltransferase (adenine-specific)</fullName>
        <ecNumber evidence="1">2.1.1.72</ecNumber>
    </recommendedName>
</protein>
<dbReference type="SUPFAM" id="SSF53335">
    <property type="entry name" value="S-adenosyl-L-methionine-dependent methyltransferases"/>
    <property type="match status" value="1"/>
</dbReference>
<feature type="non-terminal residue" evidence="7">
    <location>
        <position position="597"/>
    </location>
</feature>
<organism evidence="7 8">
    <name type="scientific">bacterium (Candidatus Ratteibacteria) CG23_combo_of_CG06-09_8_20_14_all_48_7</name>
    <dbReference type="NCBI Taxonomy" id="2014292"/>
    <lineage>
        <taxon>Bacteria</taxon>
        <taxon>Candidatus Ratteibacteria</taxon>
    </lineage>
</organism>
<dbReference type="Pfam" id="PF07669">
    <property type="entry name" value="Eco57I"/>
    <property type="match status" value="1"/>
</dbReference>
<evidence type="ECO:0000256" key="1">
    <source>
        <dbReference type="ARBA" id="ARBA00011900"/>
    </source>
</evidence>
<dbReference type="AlphaFoldDB" id="A0A2G9YBP1"/>
<dbReference type="InterPro" id="IPR050953">
    <property type="entry name" value="N4_N6_ade-DNA_methylase"/>
</dbReference>
<dbReference type="PANTHER" id="PTHR33841">
    <property type="entry name" value="DNA METHYLTRANSFERASE YEEA-RELATED"/>
    <property type="match status" value="1"/>
</dbReference>
<keyword evidence="4" id="KW-0949">S-adenosyl-L-methionine</keyword>
<accession>A0A2G9YBP1</accession>
<keyword evidence="2" id="KW-0489">Methyltransferase</keyword>
<dbReference type="GO" id="GO:0009007">
    <property type="term" value="F:site-specific DNA-methyltransferase (adenine-specific) activity"/>
    <property type="evidence" value="ECO:0007669"/>
    <property type="project" value="UniProtKB-EC"/>
</dbReference>
<dbReference type="Gene3D" id="3.40.50.150">
    <property type="entry name" value="Vaccinia Virus protein VP39"/>
    <property type="match status" value="1"/>
</dbReference>
<dbReference type="GO" id="GO:0003676">
    <property type="term" value="F:nucleic acid binding"/>
    <property type="evidence" value="ECO:0007669"/>
    <property type="project" value="InterPro"/>
</dbReference>
<evidence type="ECO:0000256" key="3">
    <source>
        <dbReference type="ARBA" id="ARBA00022679"/>
    </source>
</evidence>
<dbReference type="PRINTS" id="PR00507">
    <property type="entry name" value="N12N6MTFRASE"/>
</dbReference>